<feature type="region of interest" description="Disordered" evidence="1">
    <location>
        <begin position="1792"/>
        <end position="1842"/>
    </location>
</feature>
<dbReference type="Proteomes" id="UP001054857">
    <property type="component" value="Unassembled WGS sequence"/>
</dbReference>
<dbReference type="SUPFAM" id="SSF51126">
    <property type="entry name" value="Pectin lyase-like"/>
    <property type="match status" value="2"/>
</dbReference>
<feature type="region of interest" description="Disordered" evidence="1">
    <location>
        <begin position="53"/>
        <end position="118"/>
    </location>
</feature>
<dbReference type="Gene3D" id="2.160.20.10">
    <property type="entry name" value="Single-stranded right-handed beta-helix, Pectin lyase-like"/>
    <property type="match status" value="1"/>
</dbReference>
<dbReference type="InterPro" id="IPR011050">
    <property type="entry name" value="Pectin_lyase_fold/virulence"/>
</dbReference>
<feature type="compositionally biased region" description="Low complexity" evidence="1">
    <location>
        <begin position="1818"/>
        <end position="1830"/>
    </location>
</feature>
<accession>A0AAD3HIR3</accession>
<evidence type="ECO:0000313" key="4">
    <source>
        <dbReference type="Proteomes" id="UP001054857"/>
    </source>
</evidence>
<protein>
    <submittedName>
        <fullName evidence="3">Uncharacterized protein</fullName>
    </submittedName>
</protein>
<reference evidence="3 4" key="1">
    <citation type="journal article" date="2021" name="Sci. Rep.">
        <title>Genome sequencing of the multicellular alga Astrephomene provides insights into convergent evolution of germ-soma differentiation.</title>
        <authorList>
            <person name="Yamashita S."/>
            <person name="Yamamoto K."/>
            <person name="Matsuzaki R."/>
            <person name="Suzuki S."/>
            <person name="Yamaguchi H."/>
            <person name="Hirooka S."/>
            <person name="Minakuchi Y."/>
            <person name="Miyagishima S."/>
            <person name="Kawachi M."/>
            <person name="Toyoda A."/>
            <person name="Nozaki H."/>
        </authorList>
    </citation>
    <scope>NUCLEOTIDE SEQUENCE [LARGE SCALE GENOMIC DNA]</scope>
    <source>
        <strain evidence="3 4">NIES-4017</strain>
    </source>
</reference>
<keyword evidence="4" id="KW-1185">Reference proteome</keyword>
<feature type="transmembrane region" description="Helical" evidence="2">
    <location>
        <begin position="2176"/>
        <end position="2203"/>
    </location>
</feature>
<keyword evidence="2" id="KW-0472">Membrane</keyword>
<dbReference type="PANTHER" id="PTHR11319:SF35">
    <property type="entry name" value="OUTER MEMBRANE PROTEIN PMPC-RELATED"/>
    <property type="match status" value="1"/>
</dbReference>
<feature type="transmembrane region" description="Helical" evidence="2">
    <location>
        <begin position="2115"/>
        <end position="2135"/>
    </location>
</feature>
<feature type="transmembrane region" description="Helical" evidence="2">
    <location>
        <begin position="2141"/>
        <end position="2164"/>
    </location>
</feature>
<evidence type="ECO:0000256" key="1">
    <source>
        <dbReference type="SAM" id="MobiDB-lite"/>
    </source>
</evidence>
<feature type="transmembrane region" description="Helical" evidence="2">
    <location>
        <begin position="1602"/>
        <end position="1622"/>
    </location>
</feature>
<evidence type="ECO:0000256" key="2">
    <source>
        <dbReference type="SAM" id="Phobius"/>
    </source>
</evidence>
<feature type="transmembrane region" description="Helical" evidence="2">
    <location>
        <begin position="1854"/>
        <end position="1872"/>
    </location>
</feature>
<keyword evidence="2" id="KW-1133">Transmembrane helix</keyword>
<feature type="transmembrane region" description="Helical" evidence="2">
    <location>
        <begin position="1914"/>
        <end position="1938"/>
    </location>
</feature>
<sequence length="2304" mass="247681">MALAIHASAFAGSLTIRNSIFNNNTFSVSGSASAAEPVSGQQRHRVAHRRLTGEDEVPGGFPTTQEQASGISSRTAKVGSNVGPQQQHLRQRKLASSATTTSSGYPVAQAPELHPGLQEGPWADDMEAVIAVSCQGKDLPADSNLMPQSCNVAFEGVSILGNTGVATSGLYVLCDNVTCNVDIRDCIIKDNKLLWQPALDPATLPSPGLTFGDYDTGFQLLTTMAPWLTYTYPVIRYTKLMRETVVSFDQAYPNCSLLSSSGFPSVTGRTLGAIVIQQRNAPCSDALSRDTPMAQLSVKGGHYSGNDGAVIMSTAIDWIHIASCSSSGASPGPSRHSADISLSGLAINGHGSGMPAVWLRWPRSVTVTDCKVTDSSGAFWMEEVRDSATVEGCTFKGNYVPEQHWLYHWGFIASAPNEDGSTMFPMSIGTGSSQVVLIMMTPLGNVENTVIVRDSIFEENAAYTTGALYIVGYDMPVDDKDNLPGRTRALVSNMTFTRNYCRRASFGLSPYATEAVCRTSERPLYINGVYNATITGSRFHDNRNGGVYIDHCGVMNVTYSSFTDNLQTYNARSNSADQGIGGGAVTGWSISYGGANILHSTFINNTSPPGGGAVFLRDVYISYLKNNSFISNTATNGDGGAVWILTTEKKSGDPPSYNTNYDSLLGCNFTGNRAGRRGGAVAGVDVAASSGWMISSNVMEGNIAMVNPPKRAMDPLPRDDMAGGGAMYIQNTASAIFAGNVFVRNKVLRHAGGAVRLMEGQAATFSENVFSGNIAIMGGAVAATRVDQLFLDECSFDNNSVTNPWAWPDTSPEPGAANEEVHFPLNSLDPGYGGGLYVLQTPTQIGSLSQFTNNMALLGGGIAAVSCPRLTVMASAGFSHLNLTVSQDIVEAPGAPNPLGVEGVIPYRVLFANNTALIGGGVYLHDVTSITAAGSVIDLLIEMAPVNLTYLSQGYKVQEFLDFLDGNAMTTYITPETVPLIDQPAIVFYNNTANGGAAIMLDGGLEVSLNNTRFLGNRAFTPPLAEGYTGLQGREAMNGSAASHACYSGEGAAACIVGRDGSSIEFNNSDVFGNEADVHGGGFYVAEGRSCRNPAGCYSVRLNNVNMSGNVANYGRGGAIFWEHEAIVEVNSCASDSYHSIPLGSAESGVPPADGVNGFDGGYSTADSSKVPTTQIKLVLPGRKDLPVTYGKLVRNLQAELLQPLGGPVVTANSSIYMVNGNLVLPNDTAAAAFEIIDELGLTSINLQGTVVLNVNDTAWLGMPYNQLPCSNWEYNVAASGNDISTTPYFLLVKPYEHFYSSNTNLQLNVTTHDWLGNNCTETNSTRTVVVIEAVSPEVSGTMSQVALDGLADFTGLVLRTHEGPHNITFTGRSSNPERNLKPDTVEVYVRPCSINEYLAPENHDECIRCKQGSFNLDTTSENCTACPGNAVCNYPANDTGYVVAIDTGYMVPKDGAWHSSFFSSQVLDCPNPAACKSENRSKQLGALQYAIWQKAREVQYRTSLALAADSIWAMLSESLDGGVDFDLQQRRHQLLQQHISYSNTTQYNIRVIHETQQFMEDYMAAQCAQGYTGTLCGECASGYGWINIATCTKCPKRVYNALYYTLATLLTLLSLAFTVYASNTPTQKLVAASHFSDFYNNANTSTNSIPEDYAVQDPNADDLTKHEHTQHQYLQPYPSAAPQPFAHQSSRSRQTSLKESRGPPNLPKQEEQLPSPFSDVTNNHSVFLENEEVIIMMDPSPGHPAGAMAPVFEGGHIATGYNNTVYHRNVGSGEGADPFDSPHVNLATESFSPSEAVVRPEDDMAPTSKTLPGKGVGAAAGAATGSGLADDNSSEQASAQKAMDMHAKAQLPTLVRLFVTYLQVLALLRAVPLDLPNFMEIFYGICIQATSYPGTLVSLDCSLPDTLVMSRGAARILITILAPVYTFIGAMLLFSLWDVGKYYMSWYRGTRPPGGLIMQLVTNRNNQVLLTFSNVMFFFYPSISQTLMSIFDCSQVDSYDSSNILATLYYRTSSVWQQDFSVKCYKGSHLALVLGLGMPGLLLFGIGWPVGNAWIMIRKLRWATSEKRNVRDTSNEIMAADYVPRWIWWESVILLRQLAIAAIVTFVSSVSSAAVQLLIVLSILVAAAVAQILVQPYRSWFAGLMAQASLYSLIVTVYLLVYLTQIGVNNLAPRVTISLIIVAINAVTVVAFVWSIIQAYWYGLLIQSGLDCLDPKTRQSLTYVEARKYIMSAMMDEPRFGGTERGLGAAVERFSSARKSGVAASKAAVVVLGTSLSGRMDAILNKVKSHRSLSSASGRMQYG</sequence>
<comment type="caution">
    <text evidence="3">The sequence shown here is derived from an EMBL/GenBank/DDBJ whole genome shotgun (WGS) entry which is preliminary data.</text>
</comment>
<feature type="compositionally biased region" description="Polar residues" evidence="1">
    <location>
        <begin position="1687"/>
        <end position="1696"/>
    </location>
</feature>
<dbReference type="EMBL" id="BMAR01000002">
    <property type="protein sequence ID" value="GFR42168.1"/>
    <property type="molecule type" value="Genomic_DNA"/>
</dbReference>
<feature type="compositionally biased region" description="Polar residues" evidence="1">
    <location>
        <begin position="82"/>
        <end position="104"/>
    </location>
</feature>
<dbReference type="PANTHER" id="PTHR11319">
    <property type="entry name" value="G PROTEIN-COUPLED RECEPTOR-RELATED"/>
    <property type="match status" value="1"/>
</dbReference>
<dbReference type="InterPro" id="IPR006626">
    <property type="entry name" value="PbH1"/>
</dbReference>
<organism evidence="3 4">
    <name type="scientific">Astrephomene gubernaculifera</name>
    <dbReference type="NCBI Taxonomy" id="47775"/>
    <lineage>
        <taxon>Eukaryota</taxon>
        <taxon>Viridiplantae</taxon>
        <taxon>Chlorophyta</taxon>
        <taxon>core chlorophytes</taxon>
        <taxon>Chlorophyceae</taxon>
        <taxon>CS clade</taxon>
        <taxon>Chlamydomonadales</taxon>
        <taxon>Astrephomenaceae</taxon>
        <taxon>Astrephomene</taxon>
    </lineage>
</organism>
<dbReference type="SMART" id="SM00710">
    <property type="entry name" value="PbH1"/>
    <property type="match status" value="11"/>
</dbReference>
<feature type="region of interest" description="Disordered" evidence="1">
    <location>
        <begin position="1666"/>
        <end position="1723"/>
    </location>
</feature>
<gene>
    <name evidence="3" type="ORF">Agub_g2906</name>
</gene>
<proteinExistence type="predicted"/>
<evidence type="ECO:0000313" key="3">
    <source>
        <dbReference type="EMBL" id="GFR42168.1"/>
    </source>
</evidence>
<feature type="transmembrane region" description="Helical" evidence="2">
    <location>
        <begin position="2031"/>
        <end position="2051"/>
    </location>
</feature>
<dbReference type="InterPro" id="IPR012334">
    <property type="entry name" value="Pectin_lyas_fold"/>
</dbReference>
<keyword evidence="2" id="KW-0812">Transmembrane</keyword>
<name>A0AAD3HIR3_9CHLO</name>
<feature type="compositionally biased region" description="Polar residues" evidence="1">
    <location>
        <begin position="62"/>
        <end position="75"/>
    </location>
</feature>